<dbReference type="PANTHER" id="PTHR16091:SF1">
    <property type="entry name" value="TETRATRICOPEPTIDE REPEAT PROTEIN 17"/>
    <property type="match status" value="1"/>
</dbReference>
<dbReference type="EMBL" id="JBEUOH010000008">
    <property type="protein sequence ID" value="KAL0884146.1"/>
    <property type="molecule type" value="Genomic_DNA"/>
</dbReference>
<name>A0ABR3I5R1_LOXSC</name>
<evidence type="ECO:0008006" key="4">
    <source>
        <dbReference type="Google" id="ProtNLM"/>
    </source>
</evidence>
<protein>
    <recommendedName>
        <fullName evidence="4">Tetratricopeptide repeat protein 17</fullName>
    </recommendedName>
</protein>
<dbReference type="InterPro" id="IPR052630">
    <property type="entry name" value="TTC17"/>
</dbReference>
<accession>A0ABR3I5R1</accession>
<evidence type="ECO:0000256" key="1">
    <source>
        <dbReference type="SAM" id="SignalP"/>
    </source>
</evidence>
<dbReference type="SUPFAM" id="SSF48452">
    <property type="entry name" value="TPR-like"/>
    <property type="match status" value="2"/>
</dbReference>
<keyword evidence="3" id="KW-1185">Reference proteome</keyword>
<proteinExistence type="predicted"/>
<organism evidence="2 3">
    <name type="scientific">Loxostege sticticalis</name>
    <name type="common">Beet webworm moth</name>
    <dbReference type="NCBI Taxonomy" id="481309"/>
    <lineage>
        <taxon>Eukaryota</taxon>
        <taxon>Metazoa</taxon>
        <taxon>Ecdysozoa</taxon>
        <taxon>Arthropoda</taxon>
        <taxon>Hexapoda</taxon>
        <taxon>Insecta</taxon>
        <taxon>Pterygota</taxon>
        <taxon>Neoptera</taxon>
        <taxon>Endopterygota</taxon>
        <taxon>Lepidoptera</taxon>
        <taxon>Glossata</taxon>
        <taxon>Ditrysia</taxon>
        <taxon>Pyraloidea</taxon>
        <taxon>Crambidae</taxon>
        <taxon>Pyraustinae</taxon>
        <taxon>Loxostege</taxon>
    </lineage>
</organism>
<dbReference type="Gene3D" id="1.25.40.10">
    <property type="entry name" value="Tetratricopeptide repeat domain"/>
    <property type="match status" value="2"/>
</dbReference>
<dbReference type="PANTHER" id="PTHR16091">
    <property type="entry name" value="TTC17 PROTEIN"/>
    <property type="match status" value="1"/>
</dbReference>
<gene>
    <name evidence="2" type="ORF">ABMA27_016159</name>
</gene>
<dbReference type="Proteomes" id="UP001549920">
    <property type="component" value="Unassembled WGS sequence"/>
</dbReference>
<dbReference type="InterPro" id="IPR011990">
    <property type="entry name" value="TPR-like_helical_dom_sf"/>
</dbReference>
<feature type="signal peptide" evidence="1">
    <location>
        <begin position="1"/>
        <end position="34"/>
    </location>
</feature>
<evidence type="ECO:0000313" key="3">
    <source>
        <dbReference type="Proteomes" id="UP001549920"/>
    </source>
</evidence>
<reference evidence="2 3" key="1">
    <citation type="submission" date="2024-06" db="EMBL/GenBank/DDBJ databases">
        <title>A chromosome-level genome assembly of beet webworm, Loxostege sticticalis.</title>
        <authorList>
            <person name="Zhang Y."/>
        </authorList>
    </citation>
    <scope>NUCLEOTIDE SEQUENCE [LARGE SCALE GENOMIC DNA]</scope>
    <source>
        <strain evidence="2">AQ026</strain>
        <tissue evidence="2">Whole body</tissue>
    </source>
</reference>
<keyword evidence="1" id="KW-0732">Signal</keyword>
<feature type="chain" id="PRO_5045319645" description="Tetratricopeptide repeat protein 17" evidence="1">
    <location>
        <begin position="35"/>
        <end position="1169"/>
    </location>
</feature>
<comment type="caution">
    <text evidence="2">The sequence shown here is derived from an EMBL/GenBank/DDBJ whole genome shotgun (WGS) entry which is preliminary data.</text>
</comment>
<sequence>MACFRLSEMFRGTLSMKFMVVLWLFSLCTMNIQASTHWMVTESGLIQPRAESPFEMTRPYDLLAFLNQDTRWDNIINLYYDLSKRQDLINQLWDDIKKKSDLSAVSSKNEDCIKAGQLNFFDWYASFLEDGKSKKIPDEEYLLYKPAFGYDTEVPDCKKISSLTFSMFAFEHLEGMIQRENLTATPELALPELISPIMTVDQFGHWAASCLKKNSSSWLHYNMASLYWRVRGNAPKAMECSRRAVHYAPREYKDVALLSLGSILHRSKKTEDAVIVLGAAVDHDPQYHINHFILATAHAVLGEFNSSLKHLDQCLKLSPGFDLAIRYRYGMLCHIALWQKMGVIKGIVDKLREELIAYNGREGHWLKSQAAFLRTMKHVKEFDYTNVELNCEKMSELTGLNIKDLKKGGDKNSVIQYFLDGPVSLGEKLERKGVYAIESVFSLQRLVKHIEKHANMASNFVQPDLTKDWDIDGQIAKEIGPMPVFPDMIPDVKIPLFEPPDTKPEFRPAPETKSSNSNVDEFIDYFDGHILYPSTMKINRNIEDFDREHDWPSSNFCKEAAPKFPENVEAIFPVFLPFENKGVRLKSLLTEQIGVPANEEHELPWHPPLCPQDKEASFFTQKKPVKQQISNEVVNTGFLRQKLLEYVGEGDVDAVKRMQDVEIGHRIYTAMQLKIAPNWILYTLSSLYWRVRGNNGNALHCLMSATRIVDPKYKDIVLTSLASIYLEMGYFDEALQAAEESFRMSLYEPATNFVLAELNMLKKHRNTHMFHLKQVIRVEPNFLGGLARNLLNGWGCILQQINNIQEVEYSDGDICTQVEPGVNMVCEKDGTNCHMTNIQCFSSRERESSTLARMLELKGDDLKSPPSSPDQMDDSMFDAFIENMPLERNARSAHQQNYESMIRSVDTALKGCGPRGCRDIQPEDLSLKDEDCTYQHLQLGYWLHIINFRQILVDSYERIPAEIAALSPSHKKVPDCKIPWDPTDDFFLERLSKVEAEGWEPVLSLMHQFAEVFDFYDYVTLGTKIAKYVDSKPRWWIGLLAAGWWCGAGGRGSCAVRCFAAAHALAPAQHAPHALRALASLLHLQSKQKDAKAVAYLSFYTTPKNKIDAFLVGVSHSYLSEYEQAVWMYRYALTFDDKFLPAKACLHATMCLMLFGDPSKGEKPKAKPT</sequence>
<evidence type="ECO:0000313" key="2">
    <source>
        <dbReference type="EMBL" id="KAL0884146.1"/>
    </source>
</evidence>